<dbReference type="HOGENOM" id="CLU_077871_2_0_2"/>
<dbReference type="OrthoDB" id="293340at2157"/>
<dbReference type="CDD" id="cd13967">
    <property type="entry name" value="PT_UbiA_5"/>
    <property type="match status" value="1"/>
</dbReference>
<dbReference type="InterPro" id="IPR050475">
    <property type="entry name" value="Prenyltransferase_related"/>
</dbReference>
<feature type="transmembrane region" description="Helical" evidence="5">
    <location>
        <begin position="118"/>
        <end position="134"/>
    </location>
</feature>
<evidence type="ECO:0000256" key="5">
    <source>
        <dbReference type="SAM" id="Phobius"/>
    </source>
</evidence>
<dbReference type="KEGG" id="hxa:Halxa_0880"/>
<dbReference type="InterPro" id="IPR044878">
    <property type="entry name" value="UbiA_sf"/>
</dbReference>
<dbReference type="PANTHER" id="PTHR42723:SF1">
    <property type="entry name" value="CHLOROPHYLL SYNTHASE, CHLOROPLASTIC"/>
    <property type="match status" value="1"/>
</dbReference>
<dbReference type="RefSeq" id="WP_013878417.1">
    <property type="nucleotide sequence ID" value="NC_015666.1"/>
</dbReference>
<keyword evidence="3 5" id="KW-1133">Transmembrane helix</keyword>
<keyword evidence="6" id="KW-0808">Transferase</keyword>
<dbReference type="Gene3D" id="1.10.357.140">
    <property type="entry name" value="UbiA prenyltransferase"/>
    <property type="match status" value="1"/>
</dbReference>
<dbReference type="GO" id="GO:0005886">
    <property type="term" value="C:plasma membrane"/>
    <property type="evidence" value="ECO:0007669"/>
    <property type="project" value="UniProtKB-SubCell"/>
</dbReference>
<evidence type="ECO:0000256" key="2">
    <source>
        <dbReference type="ARBA" id="ARBA00022692"/>
    </source>
</evidence>
<feature type="transmembrane region" description="Helical" evidence="5">
    <location>
        <begin position="168"/>
        <end position="188"/>
    </location>
</feature>
<dbReference type="STRING" id="797210.Halxa_0880"/>
<name>F8D7R8_HALXS</name>
<organism evidence="6 7">
    <name type="scientific">Halopiger xanaduensis (strain DSM 18323 / JCM 14033 / SH-6)</name>
    <dbReference type="NCBI Taxonomy" id="797210"/>
    <lineage>
        <taxon>Archaea</taxon>
        <taxon>Methanobacteriati</taxon>
        <taxon>Methanobacteriota</taxon>
        <taxon>Stenosarchaea group</taxon>
        <taxon>Halobacteria</taxon>
        <taxon>Halobacteriales</taxon>
        <taxon>Natrialbaceae</taxon>
        <taxon>Halopiger</taxon>
    </lineage>
</organism>
<feature type="transmembrane region" description="Helical" evidence="5">
    <location>
        <begin position="21"/>
        <end position="46"/>
    </location>
</feature>
<dbReference type="InterPro" id="IPR000537">
    <property type="entry name" value="UbiA_prenyltransferase"/>
</dbReference>
<dbReference type="PANTHER" id="PTHR42723">
    <property type="entry name" value="CHLOROPHYLL SYNTHASE"/>
    <property type="match status" value="1"/>
</dbReference>
<dbReference type="EMBL" id="CP002839">
    <property type="protein sequence ID" value="AEH35517.1"/>
    <property type="molecule type" value="Genomic_DNA"/>
</dbReference>
<feature type="transmembrane region" description="Helical" evidence="5">
    <location>
        <begin position="93"/>
        <end position="112"/>
    </location>
</feature>
<reference evidence="6 7" key="1">
    <citation type="journal article" date="2012" name="Stand. Genomic Sci.">
        <title>Complete genome sequence of Halopiger xanaduensis type strain (SH-6(T)).</title>
        <authorList>
            <person name="Anderson I."/>
            <person name="Tindall B.J."/>
            <person name="Rohde M."/>
            <person name="Lucas S."/>
            <person name="Han J."/>
            <person name="Lapidus A."/>
            <person name="Cheng J.F."/>
            <person name="Goodwin L."/>
            <person name="Pitluck S."/>
            <person name="Peters L."/>
            <person name="Pati A."/>
            <person name="Mikhailova N."/>
            <person name="Pagani I."/>
            <person name="Teshima H."/>
            <person name="Han C."/>
            <person name="Tapia R."/>
            <person name="Land M."/>
            <person name="Woyke T."/>
            <person name="Klenk H.P."/>
            <person name="Kyrpides N."/>
            <person name="Ivanova N."/>
        </authorList>
    </citation>
    <scope>NUCLEOTIDE SEQUENCE [LARGE SCALE GENOMIC DNA]</scope>
    <source>
        <strain evidence="7">DSM 18323 / JCM 14033 / SH-6</strain>
    </source>
</reference>
<feature type="transmembrane region" description="Helical" evidence="5">
    <location>
        <begin position="216"/>
        <end position="235"/>
    </location>
</feature>
<evidence type="ECO:0000256" key="4">
    <source>
        <dbReference type="ARBA" id="ARBA00023136"/>
    </source>
</evidence>
<sequence>MTTPIRTRRVRRWASSLESALRFLVHSNLFISLATVGVATTTILLADLPVEPLPIFIVFAATLFVYTINRFLDLEEDEQNVPRRAAFVKRYGRFWLALGSGLYLAAIGVAVALELPGAGYMLLPVAVAVLYSLAGVKRVFLVKNLFVGLAWGIIPLGVGYYYGQLQSLDILFVAGYITAMITIAAVIFDVKDIEGDREEGIATVPNRYGPATTRRVCQAANVAVAAAVVAVVALSSLSGRFLVVLAMNAYVACYIPFATEDRGPLFYGFVVDGEHVFLAALVIALEWAVW</sequence>
<dbReference type="Pfam" id="PF01040">
    <property type="entry name" value="UbiA"/>
    <property type="match status" value="1"/>
</dbReference>
<comment type="subcellular location">
    <subcellularLocation>
        <location evidence="1">Cell membrane</location>
        <topology evidence="1">Multi-pass membrane protein</topology>
    </subcellularLocation>
</comment>
<dbReference type="eggNOG" id="arCOG00481">
    <property type="taxonomic scope" value="Archaea"/>
</dbReference>
<dbReference type="Gene3D" id="1.20.120.1780">
    <property type="entry name" value="UbiA prenyltransferase"/>
    <property type="match status" value="1"/>
</dbReference>
<feature type="transmembrane region" description="Helical" evidence="5">
    <location>
        <begin position="52"/>
        <end position="72"/>
    </location>
</feature>
<evidence type="ECO:0000313" key="7">
    <source>
        <dbReference type="Proteomes" id="UP000006794"/>
    </source>
</evidence>
<keyword evidence="7" id="KW-1185">Reference proteome</keyword>
<dbReference type="GeneID" id="10795854"/>
<protein>
    <submittedName>
        <fullName evidence="6">UbiA prenyltransferase</fullName>
    </submittedName>
</protein>
<dbReference type="GO" id="GO:0016765">
    <property type="term" value="F:transferase activity, transferring alkyl or aryl (other than methyl) groups"/>
    <property type="evidence" value="ECO:0007669"/>
    <property type="project" value="InterPro"/>
</dbReference>
<accession>F8D7R8</accession>
<keyword evidence="2 5" id="KW-0812">Transmembrane</keyword>
<proteinExistence type="predicted"/>
<evidence type="ECO:0000313" key="6">
    <source>
        <dbReference type="EMBL" id="AEH35517.1"/>
    </source>
</evidence>
<dbReference type="Proteomes" id="UP000006794">
    <property type="component" value="Chromosome"/>
</dbReference>
<feature type="transmembrane region" description="Helical" evidence="5">
    <location>
        <begin position="141"/>
        <end position="162"/>
    </location>
</feature>
<feature type="transmembrane region" description="Helical" evidence="5">
    <location>
        <begin position="265"/>
        <end position="289"/>
    </location>
</feature>
<evidence type="ECO:0000256" key="3">
    <source>
        <dbReference type="ARBA" id="ARBA00022989"/>
    </source>
</evidence>
<evidence type="ECO:0000256" key="1">
    <source>
        <dbReference type="ARBA" id="ARBA00004651"/>
    </source>
</evidence>
<keyword evidence="4 5" id="KW-0472">Membrane</keyword>
<gene>
    <name evidence="6" type="ordered locus">Halxa_0880</name>
</gene>
<dbReference type="AlphaFoldDB" id="F8D7R8"/>